<dbReference type="CDD" id="cd00198">
    <property type="entry name" value="vWFA"/>
    <property type="match status" value="1"/>
</dbReference>
<gene>
    <name evidence="2" type="ORF">IX53_03410</name>
</gene>
<dbReference type="Gene3D" id="3.40.50.410">
    <property type="entry name" value="von Willebrand factor, type A domain"/>
    <property type="match status" value="1"/>
</dbReference>
<dbReference type="Gene3D" id="2.60.40.10">
    <property type="entry name" value="Immunoglobulins"/>
    <property type="match status" value="1"/>
</dbReference>
<evidence type="ECO:0000259" key="1">
    <source>
        <dbReference type="PROSITE" id="PS50234"/>
    </source>
</evidence>
<dbReference type="InterPro" id="IPR036465">
    <property type="entry name" value="vWFA_dom_sf"/>
</dbReference>
<sequence length="609" mass="67605">MLKRLAIIVLMILPLIAFPKIVELNLSQYPLVSFYVSAESTPIRLFEDGVSVNFWYGKREDGFISDLDIVIALDTSGSMRKVIGFLDDLMAVTLNTLQSKGIRIRTGMLTFTDEILRIYPLTANASQCIGWLQDVIPFGGGDDNELSLDALLEASKFDFDPHARKVVLLITNAPPHHADDGSGFSDLTIQKVQDALSTKDINLIIIGPSIEEFKSFEVESRAQVFNINVLKEIEEAFNTALTTFFKSYLLEYRTPNFDFNRDHFIEVELQNGLRFSTVYRSPEKVNSPPIINSLSVVPPVSFPGESVQISVEARDIDGDSLRYRWKLNDTLLTKEGKEIVLTLDSTGTFTVACEVSDGISSSIARTGFRIIDKPEPKTVEKIVERIIKYETQANVNVSDLSTIEKNLGVKFSSTLFTDVDGDGQQEILAGTDSEGRGTLYMFNAMGQLIWNVILADDSVFWPDNSFSIEAIRCGDVDDDGNKEIVVLLNHVPWFPAIIAVVSADGIVKGKYYHPGHIKSLKLEDIEGDGIVDILFAGENAEYDFTTVVGVIDGRKLYGQAEPYLGLGVPPAKEKFYSRLPEASGVSSIIVDGEKIFLIDERGQRFEISN</sequence>
<dbReference type="CDD" id="cd00146">
    <property type="entry name" value="PKD"/>
    <property type="match status" value="1"/>
</dbReference>
<dbReference type="Proteomes" id="UP000035159">
    <property type="component" value="Chromosome"/>
</dbReference>
<reference evidence="2 3" key="1">
    <citation type="submission" date="2015-04" db="EMBL/GenBank/DDBJ databases">
        <title>Complete Genome Sequence of Kosmotoga pacifica SLHLJ1.</title>
        <authorList>
            <person name="Jiang L.J."/>
            <person name="Shao Z.Z."/>
            <person name="Jebbar M."/>
        </authorList>
    </citation>
    <scope>NUCLEOTIDE SEQUENCE [LARGE SCALE GENOMIC DNA]</scope>
    <source>
        <strain evidence="2 3">SLHLJ1</strain>
    </source>
</reference>
<evidence type="ECO:0000313" key="2">
    <source>
        <dbReference type="EMBL" id="AKI97027.1"/>
    </source>
</evidence>
<dbReference type="KEGG" id="kpf:IX53_03410"/>
<dbReference type="InterPro" id="IPR002035">
    <property type="entry name" value="VWF_A"/>
</dbReference>
<accession>A0A0G2Z657</accession>
<dbReference type="STRING" id="1330330.IX53_03410"/>
<dbReference type="InterPro" id="IPR028994">
    <property type="entry name" value="Integrin_alpha_N"/>
</dbReference>
<evidence type="ECO:0000313" key="3">
    <source>
        <dbReference type="Proteomes" id="UP000035159"/>
    </source>
</evidence>
<proteinExistence type="predicted"/>
<dbReference type="PROSITE" id="PS50234">
    <property type="entry name" value="VWFA"/>
    <property type="match status" value="1"/>
</dbReference>
<dbReference type="InterPro" id="IPR000601">
    <property type="entry name" value="PKD_dom"/>
</dbReference>
<organism evidence="2 3">
    <name type="scientific">Kosmotoga pacifica</name>
    <dbReference type="NCBI Taxonomy" id="1330330"/>
    <lineage>
        <taxon>Bacteria</taxon>
        <taxon>Thermotogati</taxon>
        <taxon>Thermotogota</taxon>
        <taxon>Thermotogae</taxon>
        <taxon>Kosmotogales</taxon>
        <taxon>Kosmotogaceae</taxon>
        <taxon>Kosmotoga</taxon>
    </lineage>
</organism>
<name>A0A0G2Z657_9BACT</name>
<dbReference type="RefSeq" id="WP_047754162.1">
    <property type="nucleotide sequence ID" value="NZ_CAJUHA010000019.1"/>
</dbReference>
<feature type="domain" description="VWFA" evidence="1">
    <location>
        <begin position="68"/>
        <end position="207"/>
    </location>
</feature>
<dbReference type="AlphaFoldDB" id="A0A0G2Z657"/>
<dbReference type="InterPro" id="IPR013783">
    <property type="entry name" value="Ig-like_fold"/>
</dbReference>
<dbReference type="PATRIC" id="fig|1330330.3.peg.682"/>
<dbReference type="SMART" id="SM00327">
    <property type="entry name" value="VWA"/>
    <property type="match status" value="1"/>
</dbReference>
<dbReference type="EMBL" id="CP011232">
    <property type="protein sequence ID" value="AKI97027.1"/>
    <property type="molecule type" value="Genomic_DNA"/>
</dbReference>
<dbReference type="Pfam" id="PF00801">
    <property type="entry name" value="PKD"/>
    <property type="match status" value="1"/>
</dbReference>
<dbReference type="Pfam" id="PF00092">
    <property type="entry name" value="VWA"/>
    <property type="match status" value="1"/>
</dbReference>
<dbReference type="SUPFAM" id="SSF53300">
    <property type="entry name" value="vWA-like"/>
    <property type="match status" value="1"/>
</dbReference>
<dbReference type="SUPFAM" id="SSF69318">
    <property type="entry name" value="Integrin alpha N-terminal domain"/>
    <property type="match status" value="1"/>
</dbReference>
<protein>
    <recommendedName>
        <fullName evidence="1">VWFA domain-containing protein</fullName>
    </recommendedName>
</protein>
<keyword evidence="3" id="KW-1185">Reference proteome</keyword>